<dbReference type="PANTHER" id="PTHR30137:SF6">
    <property type="entry name" value="LUCIFERASE-LIKE MONOOXYGENASE"/>
    <property type="match status" value="1"/>
</dbReference>
<dbReference type="EMBL" id="JACHFF010000004">
    <property type="protein sequence ID" value="MBB6424114.1"/>
    <property type="molecule type" value="Genomic_DNA"/>
</dbReference>
<organism evidence="3 4">
    <name type="scientific">Jeotgalicoccus coquinae</name>
    <dbReference type="NCBI Taxonomy" id="709509"/>
    <lineage>
        <taxon>Bacteria</taxon>
        <taxon>Bacillati</taxon>
        <taxon>Bacillota</taxon>
        <taxon>Bacilli</taxon>
        <taxon>Bacillales</taxon>
        <taxon>Staphylococcaceae</taxon>
        <taxon>Jeotgalicoccus</taxon>
    </lineage>
</organism>
<dbReference type="InterPro" id="IPR011251">
    <property type="entry name" value="Luciferase-like_dom"/>
</dbReference>
<evidence type="ECO:0000256" key="1">
    <source>
        <dbReference type="ARBA" id="ARBA00007789"/>
    </source>
</evidence>
<comment type="similarity">
    <text evidence="1">To bacterial alkanal monooxygenase alpha and beta chains.</text>
</comment>
<dbReference type="CDD" id="cd00347">
    <property type="entry name" value="Flavin_utilizing_monoxygenases"/>
    <property type="match status" value="1"/>
</dbReference>
<dbReference type="Gene3D" id="3.20.20.30">
    <property type="entry name" value="Luciferase-like domain"/>
    <property type="match status" value="1"/>
</dbReference>
<accession>A0ABR6QR79</accession>
<dbReference type="Pfam" id="PF00296">
    <property type="entry name" value="Bac_luciferase"/>
    <property type="match status" value="1"/>
</dbReference>
<proteinExistence type="predicted"/>
<dbReference type="InterPro" id="IPR036661">
    <property type="entry name" value="Luciferase-like_sf"/>
</dbReference>
<dbReference type="NCBIfam" id="TIGR03558">
    <property type="entry name" value="oxido_grp_1"/>
    <property type="match status" value="1"/>
</dbReference>
<name>A0ABR6QR79_9STAP</name>
<dbReference type="PANTHER" id="PTHR30137">
    <property type="entry name" value="LUCIFERASE-LIKE MONOOXYGENASE"/>
    <property type="match status" value="1"/>
</dbReference>
<dbReference type="SUPFAM" id="SSF51679">
    <property type="entry name" value="Bacterial luciferase-like"/>
    <property type="match status" value="1"/>
</dbReference>
<sequence>MSGKGYVQMVKLNVLDYAVIDEGQSPADALNESVTLAERAEKLGFHRFWMAEHHDVRAFASSSPEMMMMHILGKTTSIKLGSGGVMIPHYSPLKVAENFRVMENLYPGRVDLGIGNTLGTPAVNRSMNEMRPRKQRYEENISDIKKYVSNTDDEEHRFNEVTANPTGETNPEMWVLSTSVRTAELAARQGIGYTFGLFPHASKDKTAVGQEAARVYREKFIPSPVMQKPLIMVSPFVVTADTDEEAKELAKALDLWLLGKMNFSEFERFPSVETAKKYTYTVEELQKLSANRSRMVVGNAKSVKKQLETLAETFDADELLLIPLMPGAENRQRALDLISSEFQLKEQKEG</sequence>
<evidence type="ECO:0000313" key="4">
    <source>
        <dbReference type="Proteomes" id="UP000545588"/>
    </source>
</evidence>
<evidence type="ECO:0000259" key="2">
    <source>
        <dbReference type="Pfam" id="PF00296"/>
    </source>
</evidence>
<evidence type="ECO:0000313" key="3">
    <source>
        <dbReference type="EMBL" id="MBB6424114.1"/>
    </source>
</evidence>
<dbReference type="Proteomes" id="UP000545588">
    <property type="component" value="Unassembled WGS sequence"/>
</dbReference>
<dbReference type="InterPro" id="IPR019949">
    <property type="entry name" value="CmoO-like"/>
</dbReference>
<comment type="caution">
    <text evidence="3">The sequence shown here is derived from an EMBL/GenBank/DDBJ whole genome shotgun (WGS) entry which is preliminary data.</text>
</comment>
<protein>
    <submittedName>
        <fullName evidence="3">Luciferase family oxidoreductase group 1</fullName>
    </submittedName>
</protein>
<gene>
    <name evidence="3" type="ORF">HNR41_002100</name>
</gene>
<dbReference type="InterPro" id="IPR050766">
    <property type="entry name" value="Bact_Lucif_Oxidored"/>
</dbReference>
<feature type="domain" description="Luciferase-like" evidence="2">
    <location>
        <begin position="24"/>
        <end position="313"/>
    </location>
</feature>
<dbReference type="RefSeq" id="WP_229715004.1">
    <property type="nucleotide sequence ID" value="NZ_BMCO01000004.1"/>
</dbReference>
<reference evidence="3 4" key="1">
    <citation type="submission" date="2020-08" db="EMBL/GenBank/DDBJ databases">
        <title>Genomic Encyclopedia of Type Strains, Phase IV (KMG-IV): sequencing the most valuable type-strain genomes for metagenomic binning, comparative biology and taxonomic classification.</title>
        <authorList>
            <person name="Goeker M."/>
        </authorList>
    </citation>
    <scope>NUCLEOTIDE SEQUENCE [LARGE SCALE GENOMIC DNA]</scope>
    <source>
        <strain evidence="3 4">DSM 22419</strain>
    </source>
</reference>
<keyword evidence="4" id="KW-1185">Reference proteome</keyword>